<dbReference type="PANTHER" id="PTHR23407:SF1">
    <property type="entry name" value="5-FORMYLTETRAHYDROFOLATE CYCLO-LIGASE"/>
    <property type="match status" value="1"/>
</dbReference>
<dbReference type="NCBIfam" id="TIGR02727">
    <property type="entry name" value="MTHFS_bact"/>
    <property type="match status" value="1"/>
</dbReference>
<keyword evidence="2 4" id="KW-0547">Nucleotide-binding</keyword>
<evidence type="ECO:0000256" key="3">
    <source>
        <dbReference type="ARBA" id="ARBA00022840"/>
    </source>
</evidence>
<dbReference type="GO" id="GO:0005524">
    <property type="term" value="F:ATP binding"/>
    <property type="evidence" value="ECO:0007669"/>
    <property type="project" value="UniProtKB-KW"/>
</dbReference>
<evidence type="ECO:0000256" key="2">
    <source>
        <dbReference type="ARBA" id="ARBA00022741"/>
    </source>
</evidence>
<dbReference type="InterPro" id="IPR002698">
    <property type="entry name" value="FTHF_cligase"/>
</dbReference>
<keyword evidence="6" id="KW-0436">Ligase</keyword>
<comment type="catalytic activity">
    <reaction evidence="5">
        <text>(6S)-5-formyl-5,6,7,8-tetrahydrofolate + ATP = (6R)-5,10-methenyltetrahydrofolate + ADP + phosphate</text>
        <dbReference type="Rhea" id="RHEA:10488"/>
        <dbReference type="ChEBI" id="CHEBI:30616"/>
        <dbReference type="ChEBI" id="CHEBI:43474"/>
        <dbReference type="ChEBI" id="CHEBI:57455"/>
        <dbReference type="ChEBI" id="CHEBI:57457"/>
        <dbReference type="ChEBI" id="CHEBI:456216"/>
        <dbReference type="EC" id="6.3.3.2"/>
    </reaction>
</comment>
<dbReference type="SUPFAM" id="SSF100950">
    <property type="entry name" value="NagB/RpiA/CoA transferase-like"/>
    <property type="match status" value="1"/>
</dbReference>
<gene>
    <name evidence="6" type="ordered locus">RPE_4775</name>
</gene>
<comment type="similarity">
    <text evidence="1 5">Belongs to the 5-formyltetrahydrofolate cyclo-ligase family.</text>
</comment>
<dbReference type="STRING" id="316055.RPE_4775"/>
<sequence>MSIIPPSLPKPVLRAAALARRDALSEPQRQAAALALAARPFPIDIAPGIVVAGYAPLRSEFDPRPLLAALATRGAKTALPMIVGRDQPLSFRLWSPGAPLIRGPLGILEPSPDSAAAIPDILLVPLAAFDRAGHRIGYGGGYYDRSLAQLRASGPKLAIGIGFAVQEIPAIPALAHDARLDLVLTEAETIDLRSA</sequence>
<dbReference type="GO" id="GO:0035999">
    <property type="term" value="P:tetrahydrofolate interconversion"/>
    <property type="evidence" value="ECO:0007669"/>
    <property type="project" value="TreeGrafter"/>
</dbReference>
<dbReference type="InterPro" id="IPR037171">
    <property type="entry name" value="NagB/RpiA_transferase-like"/>
</dbReference>
<dbReference type="GO" id="GO:0046872">
    <property type="term" value="F:metal ion binding"/>
    <property type="evidence" value="ECO:0007669"/>
    <property type="project" value="UniProtKB-KW"/>
</dbReference>
<dbReference type="KEGG" id="rpe:RPE_4775"/>
<dbReference type="OrthoDB" id="9801938at2"/>
<dbReference type="InterPro" id="IPR024185">
    <property type="entry name" value="FTHF_cligase-like_sf"/>
</dbReference>
<dbReference type="eggNOG" id="COG0212">
    <property type="taxonomic scope" value="Bacteria"/>
</dbReference>
<dbReference type="PIRSF" id="PIRSF006806">
    <property type="entry name" value="FTHF_cligase"/>
    <property type="match status" value="1"/>
</dbReference>
<evidence type="ECO:0000256" key="1">
    <source>
        <dbReference type="ARBA" id="ARBA00010638"/>
    </source>
</evidence>
<dbReference type="PANTHER" id="PTHR23407">
    <property type="entry name" value="ATPASE INHIBITOR/5-FORMYLTETRAHYDROFOLATE CYCLO-LIGASE"/>
    <property type="match status" value="1"/>
</dbReference>
<dbReference type="Pfam" id="PF01812">
    <property type="entry name" value="5-FTHF_cyc-lig"/>
    <property type="match status" value="1"/>
</dbReference>
<keyword evidence="5" id="KW-0460">Magnesium</keyword>
<evidence type="ECO:0000313" key="6">
    <source>
        <dbReference type="EMBL" id="ABJ08694.1"/>
    </source>
</evidence>
<dbReference type="GO" id="GO:0030272">
    <property type="term" value="F:5-formyltetrahydrofolate cyclo-ligase activity"/>
    <property type="evidence" value="ECO:0007669"/>
    <property type="project" value="UniProtKB-EC"/>
</dbReference>
<feature type="binding site" evidence="4">
    <location>
        <position position="60"/>
    </location>
    <ligand>
        <name>substrate</name>
    </ligand>
</feature>
<protein>
    <recommendedName>
        <fullName evidence="5">5-formyltetrahydrofolate cyclo-ligase</fullName>
        <ecNumber evidence="5">6.3.3.2</ecNumber>
    </recommendedName>
</protein>
<keyword evidence="3 4" id="KW-0067">ATP-binding</keyword>
<comment type="cofactor">
    <cofactor evidence="5">
        <name>Mg(2+)</name>
        <dbReference type="ChEBI" id="CHEBI:18420"/>
    </cofactor>
</comment>
<organism evidence="6">
    <name type="scientific">Rhodopseudomonas palustris (strain BisA53)</name>
    <dbReference type="NCBI Taxonomy" id="316055"/>
    <lineage>
        <taxon>Bacteria</taxon>
        <taxon>Pseudomonadati</taxon>
        <taxon>Pseudomonadota</taxon>
        <taxon>Alphaproteobacteria</taxon>
        <taxon>Hyphomicrobiales</taxon>
        <taxon>Nitrobacteraceae</taxon>
        <taxon>Rhodopseudomonas</taxon>
    </lineage>
</organism>
<accession>Q07H90</accession>
<dbReference type="AlphaFoldDB" id="Q07H90"/>
<evidence type="ECO:0000256" key="4">
    <source>
        <dbReference type="PIRSR" id="PIRSR006806-1"/>
    </source>
</evidence>
<name>Q07H90_RHOP5</name>
<dbReference type="Gene3D" id="3.40.50.10420">
    <property type="entry name" value="NagB/RpiA/CoA transferase-like"/>
    <property type="match status" value="1"/>
</dbReference>
<dbReference type="HOGENOM" id="CLU_066245_0_1_5"/>
<dbReference type="GO" id="GO:0009396">
    <property type="term" value="P:folic acid-containing compound biosynthetic process"/>
    <property type="evidence" value="ECO:0007669"/>
    <property type="project" value="TreeGrafter"/>
</dbReference>
<feature type="binding site" evidence="4">
    <location>
        <begin position="135"/>
        <end position="143"/>
    </location>
    <ligand>
        <name>ATP</name>
        <dbReference type="ChEBI" id="CHEBI:30616"/>
    </ligand>
</feature>
<evidence type="ECO:0000256" key="5">
    <source>
        <dbReference type="RuleBase" id="RU361279"/>
    </source>
</evidence>
<dbReference type="EMBL" id="CP000463">
    <property type="protein sequence ID" value="ABJ08694.1"/>
    <property type="molecule type" value="Genomic_DNA"/>
</dbReference>
<keyword evidence="5" id="KW-0479">Metal-binding</keyword>
<proteinExistence type="inferred from homology"/>
<dbReference type="EC" id="6.3.3.2" evidence="5"/>
<reference evidence="6" key="1">
    <citation type="submission" date="2006-09" db="EMBL/GenBank/DDBJ databases">
        <title>Complete sequence of Rhodopseudomonas palustris BisA53.</title>
        <authorList>
            <consortium name="US DOE Joint Genome Institute"/>
            <person name="Copeland A."/>
            <person name="Lucas S."/>
            <person name="Lapidus A."/>
            <person name="Barry K."/>
            <person name="Detter J.C."/>
            <person name="Glavina del Rio T."/>
            <person name="Hammon N."/>
            <person name="Israni S."/>
            <person name="Dalin E."/>
            <person name="Tice H."/>
            <person name="Pitluck S."/>
            <person name="Chain P."/>
            <person name="Malfatti S."/>
            <person name="Shin M."/>
            <person name="Vergez L."/>
            <person name="Schmutz J."/>
            <person name="Larimer F."/>
            <person name="Land M."/>
            <person name="Hauser L."/>
            <person name="Pelletier D.A."/>
            <person name="Kyrpides N."/>
            <person name="Kim E."/>
            <person name="Harwood C.S."/>
            <person name="Oda Y."/>
            <person name="Richardson P."/>
        </authorList>
    </citation>
    <scope>NUCLEOTIDE SEQUENCE [LARGE SCALE GENOMIC DNA]</scope>
    <source>
        <strain evidence="6">BisA53</strain>
    </source>
</reference>
<feature type="binding site" evidence="4">
    <location>
        <begin position="10"/>
        <end position="14"/>
    </location>
    <ligand>
        <name>ATP</name>
        <dbReference type="ChEBI" id="CHEBI:30616"/>
    </ligand>
</feature>